<dbReference type="Proteomes" id="UP000250443">
    <property type="component" value="Unassembled WGS sequence"/>
</dbReference>
<dbReference type="Pfam" id="PF03466">
    <property type="entry name" value="LysR_substrate"/>
    <property type="match status" value="1"/>
</dbReference>
<dbReference type="AlphaFoldDB" id="A0A2X2CYF6"/>
<sequence length="324" mass="35672">MDTLHNMRVFACVAESGSFTSAAQVLSTTTAHVSRAVASLEAHLRTRLLHRTTRRIALTEAGQRYLLRCEQILAYVEEAEAEASDAHARPAGKLRIHSMTGIGQHYMIKAIAGYRQQFPEVNFDLTMANRMPDLLDEGYDVAIVVATELPDSGFVSQNIGHTYSILCASPAYVEARGLPRSPSDLPSHDCMRLVSPVVPLEKWVFDGPNGQEMVTIGTTSFQVNVGDAMTEAIQAGLGIGILPIYSAIEGLRDGSLVRVLPQYQLQQLNVYALYPSRQYLDAKIKTFVAFLRERLPGVLEAEEHELREFSLRNACGGARQVQPA</sequence>
<dbReference type="InterPro" id="IPR036388">
    <property type="entry name" value="WH-like_DNA-bd_sf"/>
</dbReference>
<dbReference type="Pfam" id="PF00126">
    <property type="entry name" value="HTH_1"/>
    <property type="match status" value="1"/>
</dbReference>
<dbReference type="Proteomes" id="UP000626180">
    <property type="component" value="Unassembled WGS sequence"/>
</dbReference>
<dbReference type="EMBL" id="JADMCD010000004">
    <property type="protein sequence ID" value="MBF8641023.1"/>
    <property type="molecule type" value="Genomic_DNA"/>
</dbReference>
<dbReference type="RefSeq" id="WP_010796020.1">
    <property type="nucleotide sequence ID" value="NZ_CP053063.1"/>
</dbReference>
<name>A0A2X2CYF6_PSELU</name>
<keyword evidence="4" id="KW-0804">Transcription</keyword>
<dbReference type="Gene3D" id="1.10.10.10">
    <property type="entry name" value="Winged helix-like DNA-binding domain superfamily/Winged helix DNA-binding domain"/>
    <property type="match status" value="1"/>
</dbReference>
<evidence type="ECO:0000256" key="4">
    <source>
        <dbReference type="ARBA" id="ARBA00023163"/>
    </source>
</evidence>
<evidence type="ECO:0000256" key="2">
    <source>
        <dbReference type="ARBA" id="ARBA00023015"/>
    </source>
</evidence>
<dbReference type="Proteomes" id="UP000638986">
    <property type="component" value="Unassembled WGS sequence"/>
</dbReference>
<dbReference type="GO" id="GO:0003677">
    <property type="term" value="F:DNA binding"/>
    <property type="evidence" value="ECO:0007669"/>
    <property type="project" value="UniProtKB-KW"/>
</dbReference>
<comment type="similarity">
    <text evidence="1">Belongs to the LysR transcriptional regulatory family.</text>
</comment>
<protein>
    <submittedName>
        <fullName evidence="8">LysR family transcriptional regulator</fullName>
    </submittedName>
</protein>
<dbReference type="InterPro" id="IPR000847">
    <property type="entry name" value="LysR_HTH_N"/>
</dbReference>
<keyword evidence="3" id="KW-0238">DNA-binding</keyword>
<evidence type="ECO:0000256" key="3">
    <source>
        <dbReference type="ARBA" id="ARBA00023125"/>
    </source>
</evidence>
<gene>
    <name evidence="8" type="primary">dmlR_7</name>
    <name evidence="7" type="ORF">I5Q09_05980</name>
    <name evidence="6" type="ORF">IRZ65_10040</name>
    <name evidence="8" type="ORF">NCTC11842_04275</name>
</gene>
<evidence type="ECO:0000256" key="1">
    <source>
        <dbReference type="ARBA" id="ARBA00009437"/>
    </source>
</evidence>
<dbReference type="FunFam" id="1.10.10.10:FF:000001">
    <property type="entry name" value="LysR family transcriptional regulator"/>
    <property type="match status" value="1"/>
</dbReference>
<dbReference type="GO" id="GO:0003700">
    <property type="term" value="F:DNA-binding transcription factor activity"/>
    <property type="evidence" value="ECO:0007669"/>
    <property type="project" value="InterPro"/>
</dbReference>
<dbReference type="InterPro" id="IPR058163">
    <property type="entry name" value="LysR-type_TF_proteobact-type"/>
</dbReference>
<feature type="domain" description="HTH lysR-type" evidence="5">
    <location>
        <begin position="1"/>
        <end position="59"/>
    </location>
</feature>
<organism evidence="8 9">
    <name type="scientific">Pseudomonas luteola</name>
    <dbReference type="NCBI Taxonomy" id="47886"/>
    <lineage>
        <taxon>Bacteria</taxon>
        <taxon>Pseudomonadati</taxon>
        <taxon>Pseudomonadota</taxon>
        <taxon>Gammaproteobacteria</taxon>
        <taxon>Pseudomonadales</taxon>
        <taxon>Pseudomonadaceae</taxon>
        <taxon>Pseudomonas</taxon>
    </lineage>
</organism>
<evidence type="ECO:0000259" key="5">
    <source>
        <dbReference type="PROSITE" id="PS50931"/>
    </source>
</evidence>
<reference evidence="6 10" key="2">
    <citation type="submission" date="2020-10" db="EMBL/GenBank/DDBJ databases">
        <title>Genome sequences of Pseudomonas isolates.</title>
        <authorList>
            <person name="Wessels L."/>
            <person name="Reich F."/>
            <person name="Hammerl J."/>
        </authorList>
    </citation>
    <scope>NUCLEOTIDE SEQUENCE [LARGE SCALE GENOMIC DNA]</scope>
    <source>
        <strain evidence="6 10">20-MO00624-0</strain>
    </source>
</reference>
<evidence type="ECO:0000313" key="7">
    <source>
        <dbReference type="EMBL" id="MBH3438230.1"/>
    </source>
</evidence>
<evidence type="ECO:0000313" key="6">
    <source>
        <dbReference type="EMBL" id="MBF8641023.1"/>
    </source>
</evidence>
<evidence type="ECO:0000313" key="10">
    <source>
        <dbReference type="Proteomes" id="UP000626180"/>
    </source>
</evidence>
<dbReference type="SUPFAM" id="SSF53850">
    <property type="entry name" value="Periplasmic binding protein-like II"/>
    <property type="match status" value="1"/>
</dbReference>
<evidence type="ECO:0000313" key="11">
    <source>
        <dbReference type="Proteomes" id="UP000638986"/>
    </source>
</evidence>
<accession>A0A2X2CYF6</accession>
<dbReference type="PANTHER" id="PTHR30537:SF5">
    <property type="entry name" value="HTH-TYPE TRANSCRIPTIONAL ACTIVATOR TTDR-RELATED"/>
    <property type="match status" value="1"/>
</dbReference>
<dbReference type="CDD" id="cd08422">
    <property type="entry name" value="PBP2_CrgA_like"/>
    <property type="match status" value="1"/>
</dbReference>
<dbReference type="PANTHER" id="PTHR30537">
    <property type="entry name" value="HTH-TYPE TRANSCRIPTIONAL REGULATOR"/>
    <property type="match status" value="1"/>
</dbReference>
<evidence type="ECO:0000313" key="8">
    <source>
        <dbReference type="EMBL" id="SPZ12084.1"/>
    </source>
</evidence>
<dbReference type="SUPFAM" id="SSF46785">
    <property type="entry name" value="Winged helix' DNA-binding domain"/>
    <property type="match status" value="1"/>
</dbReference>
<dbReference type="EMBL" id="JADTXM010000003">
    <property type="protein sequence ID" value="MBH3438230.1"/>
    <property type="molecule type" value="Genomic_DNA"/>
</dbReference>
<keyword evidence="2" id="KW-0805">Transcription regulation</keyword>
<dbReference type="InterPro" id="IPR036390">
    <property type="entry name" value="WH_DNA-bd_sf"/>
</dbReference>
<dbReference type="EMBL" id="UAUF01000014">
    <property type="protein sequence ID" value="SPZ12084.1"/>
    <property type="molecule type" value="Genomic_DNA"/>
</dbReference>
<reference evidence="7 11" key="3">
    <citation type="submission" date="2020-11" db="EMBL/GenBank/DDBJ databases">
        <title>Enhanced detection system for hospital associated transmission using whole genome sequencing surveillance.</title>
        <authorList>
            <person name="Harrison L.H."/>
            <person name="Van Tyne D."/>
            <person name="Marsh J.W."/>
            <person name="Griffith M.P."/>
            <person name="Snyder D.J."/>
            <person name="Cooper V.S."/>
            <person name="Mustapha M."/>
        </authorList>
    </citation>
    <scope>NUCLEOTIDE SEQUENCE [LARGE SCALE GENOMIC DNA]</scope>
    <source>
        <strain evidence="7 11">PSB00013</strain>
    </source>
</reference>
<keyword evidence="10" id="KW-1185">Reference proteome</keyword>
<evidence type="ECO:0000313" key="9">
    <source>
        <dbReference type="Proteomes" id="UP000250443"/>
    </source>
</evidence>
<dbReference type="PROSITE" id="PS50931">
    <property type="entry name" value="HTH_LYSR"/>
    <property type="match status" value="1"/>
</dbReference>
<proteinExistence type="inferred from homology"/>
<dbReference type="InterPro" id="IPR005119">
    <property type="entry name" value="LysR_subst-bd"/>
</dbReference>
<dbReference type="Gene3D" id="3.40.190.290">
    <property type="match status" value="1"/>
</dbReference>
<reference evidence="8 9" key="1">
    <citation type="submission" date="2018-06" db="EMBL/GenBank/DDBJ databases">
        <authorList>
            <consortium name="Pathogen Informatics"/>
            <person name="Doyle S."/>
        </authorList>
    </citation>
    <scope>NUCLEOTIDE SEQUENCE [LARGE SCALE GENOMIC DNA]</scope>
    <source>
        <strain evidence="8 9">NCTC11842</strain>
    </source>
</reference>